<reference evidence="1" key="1">
    <citation type="submission" date="2023-11" db="EMBL/GenBank/DDBJ databases">
        <authorList>
            <person name="Poullet M."/>
        </authorList>
    </citation>
    <scope>NUCLEOTIDE SEQUENCE</scope>
    <source>
        <strain evidence="1">E1834</strain>
    </source>
</reference>
<name>A0ACB0ZEK3_MELEN</name>
<evidence type="ECO:0000313" key="2">
    <source>
        <dbReference type="Proteomes" id="UP001497535"/>
    </source>
</evidence>
<evidence type="ECO:0000313" key="1">
    <source>
        <dbReference type="EMBL" id="CAK5076868.1"/>
    </source>
</evidence>
<proteinExistence type="predicted"/>
<dbReference type="EMBL" id="CAVMJV010000031">
    <property type="protein sequence ID" value="CAK5076868.1"/>
    <property type="molecule type" value="Genomic_DNA"/>
</dbReference>
<accession>A0ACB0ZEK3</accession>
<organism evidence="1 2">
    <name type="scientific">Meloidogyne enterolobii</name>
    <name type="common">Root-knot nematode worm</name>
    <name type="synonym">Meloidogyne mayaguensis</name>
    <dbReference type="NCBI Taxonomy" id="390850"/>
    <lineage>
        <taxon>Eukaryota</taxon>
        <taxon>Metazoa</taxon>
        <taxon>Ecdysozoa</taxon>
        <taxon>Nematoda</taxon>
        <taxon>Chromadorea</taxon>
        <taxon>Rhabditida</taxon>
        <taxon>Tylenchina</taxon>
        <taxon>Tylenchomorpha</taxon>
        <taxon>Tylenchoidea</taxon>
        <taxon>Meloidogynidae</taxon>
        <taxon>Meloidogyninae</taxon>
        <taxon>Meloidogyne</taxon>
    </lineage>
</organism>
<dbReference type="Proteomes" id="UP001497535">
    <property type="component" value="Unassembled WGS sequence"/>
</dbReference>
<protein>
    <submittedName>
        <fullName evidence="1">Uncharacterized protein</fullName>
    </submittedName>
</protein>
<comment type="caution">
    <text evidence="1">The sequence shown here is derived from an EMBL/GenBank/DDBJ whole genome shotgun (WGS) entry which is preliminary data.</text>
</comment>
<keyword evidence="2" id="KW-1185">Reference proteome</keyword>
<gene>
    <name evidence="1" type="ORF">MENTE1834_LOCUS23745</name>
</gene>
<sequence length="639" mass="71715">MPRFGDTNENLENYGRSCTFVECLLCDSRILVLESLAQRHSHQFEEFSTNISQGATFGGSMDSGDLLLQQEKHHQEMPICTKCQTQAQRNRTLNRCPLISCVCVGGKRKMKPSRNIPDKFGTLNAVQKRFLINRLKMPPTSNKCCTNCFKRISKDIEDEEELLGEQKVPEGIGINEVVWPLEGQPPFKELKLDEETEIDEETKSLMKLKKELDDQEEQIQSERPPLGSITKGTPNRLRSLLIETSLASLAQSSSTTTLTTEATNTNLLDTSKQQTIQDLLAKFSIANSNNDTVAATELGFQINKLLETFPIELLFDNLQQQTQVQQQQNFEEIKLPKEVVEVKEEKIVKQPEELPSINLQQQQQQIRPKKVVGNDILRRKSGLANVLLPSPVATSSESSVTSANIRGISHSFSSSTTRFLPTGETENLQQQQQLPQQPFTASIPSIIEKPVLEQQQTANLTIKTLNEISFPNIPKAESTQDHLSSCYESLSDDSDDEREKKQNQKQQQKQERQQKNNQDDGMEASKNPIKITTQQIQQLSTTSSDKPTPISTPLPTFMSLFDLMYEGNEKKVEEDEQQIAGTSCSNISPQSTTTIISQQQPTISNFFQTIPTTKISENKTNEGGGEGCLYEPLSSDDEP</sequence>